<dbReference type="Proteomes" id="UP001230005">
    <property type="component" value="Unassembled WGS sequence"/>
</dbReference>
<evidence type="ECO:0000313" key="4">
    <source>
        <dbReference type="Proteomes" id="UP001230005"/>
    </source>
</evidence>
<dbReference type="Gene3D" id="1.50.10.10">
    <property type="match status" value="1"/>
</dbReference>
<dbReference type="SUPFAM" id="SSF48208">
    <property type="entry name" value="Six-hairpin glycosidases"/>
    <property type="match status" value="1"/>
</dbReference>
<dbReference type="PANTHER" id="PTHR36845:SF1">
    <property type="entry name" value="HYDROLASE, PUTATIVE (AFU_ORTHOLOGUE AFUA_7G05090)-RELATED"/>
    <property type="match status" value="1"/>
</dbReference>
<dbReference type="GO" id="GO:0102212">
    <property type="term" value="F:unsaturated chondroitin disaccharide hydrolase activity"/>
    <property type="evidence" value="ECO:0007669"/>
    <property type="project" value="UniProtKB-EC"/>
</dbReference>
<dbReference type="InterPro" id="IPR052369">
    <property type="entry name" value="UG_Glycosaminoglycan_Hydrolase"/>
</dbReference>
<sequence length="375" mass="43196">MFKDAFEHVLTKTKENIERFDTLFPHVGDGTSYKAIENRDWTNGFWSGILWLCYEYSKNPEYLEAAKTSTESFVRRLEQNIVLDHHDIGFLYSLSTKADWIVTKNENARKVTLQAADVLLKRWRSNGEYIQAWGTERNEVEGGRIIIDCLMNLPLLYWAYEQTGDQKYKYVADAQAEKTRRYLVRGDFSSYHTFHFNQLTGEPIGGSTHQGFTNGSTWSRGQAWGIYGFALLYRQTGNVYYQKLSIEMTNYFLLNMPEDQVAYWDFDAPLTKLSYRDSSASAIAVSGMLELVSTMNSNHPEQSRIKDSAYQIITSLVKNYSTAGIPTAHGLLQHGSYHVRGNLVPDGHVIWGDYFYTEALVRILKGIPGYWYERD</sequence>
<evidence type="ECO:0000256" key="2">
    <source>
        <dbReference type="ARBA" id="ARBA00038358"/>
    </source>
</evidence>
<keyword evidence="4" id="KW-1185">Reference proteome</keyword>
<dbReference type="EMBL" id="JAUSUG010000004">
    <property type="protein sequence ID" value="MDQ0254111.1"/>
    <property type="molecule type" value="Genomic_DNA"/>
</dbReference>
<keyword evidence="3" id="KW-0326">Glycosidase</keyword>
<dbReference type="RefSeq" id="WP_307323597.1">
    <property type="nucleotide sequence ID" value="NZ_JAUSUG010000004.1"/>
</dbReference>
<dbReference type="EC" id="3.2.1.180" evidence="3"/>
<keyword evidence="1 3" id="KW-0378">Hydrolase</keyword>
<dbReference type="InterPro" id="IPR010905">
    <property type="entry name" value="Glyco_hydro_88"/>
</dbReference>
<comment type="caution">
    <text evidence="3">The sequence shown here is derived from an EMBL/GenBank/DDBJ whole genome shotgun (WGS) entry which is preliminary data.</text>
</comment>
<organism evidence="3 4">
    <name type="scientific">Evansella vedderi</name>
    <dbReference type="NCBI Taxonomy" id="38282"/>
    <lineage>
        <taxon>Bacteria</taxon>
        <taxon>Bacillati</taxon>
        <taxon>Bacillota</taxon>
        <taxon>Bacilli</taxon>
        <taxon>Bacillales</taxon>
        <taxon>Bacillaceae</taxon>
        <taxon>Evansella</taxon>
    </lineage>
</organism>
<dbReference type="Pfam" id="PF07470">
    <property type="entry name" value="Glyco_hydro_88"/>
    <property type="match status" value="1"/>
</dbReference>
<comment type="similarity">
    <text evidence="2">Belongs to the glycosyl hydrolase 88 family.</text>
</comment>
<evidence type="ECO:0000313" key="3">
    <source>
        <dbReference type="EMBL" id="MDQ0254111.1"/>
    </source>
</evidence>
<dbReference type="PANTHER" id="PTHR36845">
    <property type="entry name" value="HYDROLASE, PUTATIVE (AFU_ORTHOLOGUE AFUA_7G05090)-RELATED"/>
    <property type="match status" value="1"/>
</dbReference>
<reference evidence="3 4" key="1">
    <citation type="submission" date="2023-07" db="EMBL/GenBank/DDBJ databases">
        <title>Genomic Encyclopedia of Type Strains, Phase IV (KMG-IV): sequencing the most valuable type-strain genomes for metagenomic binning, comparative biology and taxonomic classification.</title>
        <authorList>
            <person name="Goeker M."/>
        </authorList>
    </citation>
    <scope>NUCLEOTIDE SEQUENCE [LARGE SCALE GENOMIC DNA]</scope>
    <source>
        <strain evidence="3 4">DSM 9768</strain>
    </source>
</reference>
<name>A0ABT9ZTV5_9BACI</name>
<gene>
    <name evidence="3" type="ORF">J2S74_001484</name>
</gene>
<evidence type="ECO:0000256" key="1">
    <source>
        <dbReference type="ARBA" id="ARBA00022801"/>
    </source>
</evidence>
<accession>A0ABT9ZTV5</accession>
<proteinExistence type="inferred from homology"/>
<protein>
    <submittedName>
        <fullName evidence="3">Unsaturated chondroitin disaccharide hydrolase</fullName>
        <ecNumber evidence="3">3.2.1.180</ecNumber>
    </submittedName>
</protein>
<dbReference type="InterPro" id="IPR008928">
    <property type="entry name" value="6-hairpin_glycosidase_sf"/>
</dbReference>
<dbReference type="InterPro" id="IPR012341">
    <property type="entry name" value="6hp_glycosidase-like_sf"/>
</dbReference>